<dbReference type="Gene3D" id="1.25.40.20">
    <property type="entry name" value="Ankyrin repeat-containing domain"/>
    <property type="match status" value="1"/>
</dbReference>
<evidence type="ECO:0000313" key="5">
    <source>
        <dbReference type="EMBL" id="KAK0324378.1"/>
    </source>
</evidence>
<evidence type="ECO:0000256" key="2">
    <source>
        <dbReference type="ARBA" id="ARBA00023043"/>
    </source>
</evidence>
<feature type="transmembrane region" description="Helical" evidence="4">
    <location>
        <begin position="725"/>
        <end position="750"/>
    </location>
</feature>
<dbReference type="AlphaFoldDB" id="A0AAN6FY12"/>
<dbReference type="PANTHER" id="PTHR24166:SF48">
    <property type="entry name" value="PROTEIN VAPYRIN"/>
    <property type="match status" value="1"/>
</dbReference>
<dbReference type="EMBL" id="JASUXU010000010">
    <property type="protein sequence ID" value="KAK0324378.1"/>
    <property type="molecule type" value="Genomic_DNA"/>
</dbReference>
<dbReference type="InterPro" id="IPR002523">
    <property type="entry name" value="MgTranspt_CorA/ZnTranspt_ZntB"/>
</dbReference>
<accession>A0AAN6FY12</accession>
<gene>
    <name evidence="5" type="ORF">LTR82_004817</name>
</gene>
<feature type="compositionally biased region" description="Low complexity" evidence="3">
    <location>
        <begin position="838"/>
        <end position="848"/>
    </location>
</feature>
<dbReference type="InterPro" id="IPR036770">
    <property type="entry name" value="Ankyrin_rpt-contain_sf"/>
</dbReference>
<dbReference type="Proteomes" id="UP001168146">
    <property type="component" value="Unassembled WGS sequence"/>
</dbReference>
<proteinExistence type="predicted"/>
<feature type="region of interest" description="Disordered" evidence="3">
    <location>
        <begin position="822"/>
        <end position="869"/>
    </location>
</feature>
<dbReference type="Pfam" id="PF13857">
    <property type="entry name" value="Ank_5"/>
    <property type="match status" value="1"/>
</dbReference>
<feature type="compositionally biased region" description="Basic and acidic residues" evidence="3">
    <location>
        <begin position="857"/>
        <end position="869"/>
    </location>
</feature>
<feature type="transmembrane region" description="Helical" evidence="4">
    <location>
        <begin position="770"/>
        <end position="794"/>
    </location>
</feature>
<feature type="compositionally biased region" description="Basic and acidic residues" evidence="3">
    <location>
        <begin position="822"/>
        <end position="837"/>
    </location>
</feature>
<dbReference type="InterPro" id="IPR002110">
    <property type="entry name" value="Ankyrin_rpt"/>
</dbReference>
<keyword evidence="4" id="KW-1133">Transmembrane helix</keyword>
<protein>
    <submittedName>
        <fullName evidence="5">Uncharacterized protein</fullName>
    </submittedName>
</protein>
<evidence type="ECO:0000256" key="1">
    <source>
        <dbReference type="ARBA" id="ARBA00022737"/>
    </source>
</evidence>
<dbReference type="SMART" id="SM00248">
    <property type="entry name" value="ANK"/>
    <property type="match status" value="4"/>
</dbReference>
<evidence type="ECO:0000256" key="3">
    <source>
        <dbReference type="SAM" id="MobiDB-lite"/>
    </source>
</evidence>
<evidence type="ECO:0000256" key="4">
    <source>
        <dbReference type="SAM" id="Phobius"/>
    </source>
</evidence>
<dbReference type="InterPro" id="IPR050889">
    <property type="entry name" value="Dendritic_Spine_Reg/Scaffold"/>
</dbReference>
<sequence length="869" mass="97863">MELVGSGFDHPVDQHAKFKALLDSRYPIGGVDLAHALGQMIDDHNTLLRDRTRKPVGTAARLSLQLRVESPEVLDRLKRNALHLAAQFGSLDVVRSTFGAVSDRAKVGCLAAVDIRGWSVLHHAVQRNTRTSTPADTCSVLEFLLKVGATAVLSVLDMHGNNAAHRACLQNKSAAAILLLSAMHRTDRQLLNDVTSENEGLRTCLHIAALYGLNDVVAWLLNRHAIPDLRDKDNSTAWELCTNPRRKSGKNPRTSNDFNAVTSFLDCYFLREAPPYWYRAPAGSPHTAKSLEPRETRVSEESLLFDPSEHEPGVFPPSSAGPYVLRENRYVWTLAFVKWAIHQRYPKANAAKTAVKFAYETFRESGDSHNWLIYRGPGVVTSWTVFGSSASRPEYGSMLRLVSIVMPYLYSASWKYIRERRLDQSVSRVCRVGDKSPKEVHWPLALDEYCNPWLTPETLLDRNQDQVVWRYERERLMKEPVLPSQGFARWKYEEEKLVSTQPISESQGILDTARLLTVHQVWVYLVDDVLVFAFPEVALEEGPIAAALSRDPDVQWSKAGNGPHSLAVKRTVKSLSAFIDLLERSVLSGLSEPPLKIFQKSIVTVAEQVEAYFKEQTPRDQVMAASDEKQYLHVISDIREELSMILSVISEQEEVWKEVDAQLQLLYPNEIDSDVTQRMSATTDYLQKLTKRIERLDKDAERVQALIPQILDLKRSYVAMKESHWTAVMGAAIFGFTVVTIIFTPLSFVMALLAVPTESLLMVDDRKRRFLGWVTGTTEIVSLIITAAAAGLAYRFFKTKTRWSPVLVSWWMQKLHELRHSNAPKVEKAGPDSKKQSDAGPPDGADAAAARKRRGHKQSDLEEAHKPKE</sequence>
<organism evidence="5 6">
    <name type="scientific">Friedmanniomyces endolithicus</name>
    <dbReference type="NCBI Taxonomy" id="329885"/>
    <lineage>
        <taxon>Eukaryota</taxon>
        <taxon>Fungi</taxon>
        <taxon>Dikarya</taxon>
        <taxon>Ascomycota</taxon>
        <taxon>Pezizomycotina</taxon>
        <taxon>Dothideomycetes</taxon>
        <taxon>Dothideomycetidae</taxon>
        <taxon>Mycosphaerellales</taxon>
        <taxon>Teratosphaeriaceae</taxon>
        <taxon>Friedmanniomyces</taxon>
    </lineage>
</organism>
<comment type="caution">
    <text evidence="5">The sequence shown here is derived from an EMBL/GenBank/DDBJ whole genome shotgun (WGS) entry which is preliminary data.</text>
</comment>
<keyword evidence="1" id="KW-0677">Repeat</keyword>
<keyword evidence="4" id="KW-0472">Membrane</keyword>
<dbReference type="Pfam" id="PF01544">
    <property type="entry name" value="CorA"/>
    <property type="match status" value="1"/>
</dbReference>
<dbReference type="PANTHER" id="PTHR24166">
    <property type="entry name" value="ROLLING PEBBLES, ISOFORM B"/>
    <property type="match status" value="1"/>
</dbReference>
<reference evidence="5" key="1">
    <citation type="submission" date="2021-12" db="EMBL/GenBank/DDBJ databases">
        <title>Black yeast isolated from Biological Soil Crust.</title>
        <authorList>
            <person name="Kurbessoian T."/>
        </authorList>
    </citation>
    <scope>NUCLEOTIDE SEQUENCE</scope>
    <source>
        <strain evidence="5">CCFEE 5208</strain>
    </source>
</reference>
<dbReference type="SUPFAM" id="SSF48403">
    <property type="entry name" value="Ankyrin repeat"/>
    <property type="match status" value="1"/>
</dbReference>
<name>A0AAN6FY12_9PEZI</name>
<evidence type="ECO:0000313" key="6">
    <source>
        <dbReference type="Proteomes" id="UP001168146"/>
    </source>
</evidence>
<keyword evidence="2" id="KW-0040">ANK repeat</keyword>
<keyword evidence="4" id="KW-0812">Transmembrane</keyword>